<dbReference type="RefSeq" id="XP_040780632.1">
    <property type="nucleotide sequence ID" value="XM_040919951.1"/>
</dbReference>
<feature type="compositionally biased region" description="Polar residues" evidence="1">
    <location>
        <begin position="194"/>
        <end position="207"/>
    </location>
</feature>
<proteinExistence type="predicted"/>
<organism evidence="2 3">
    <name type="scientific">Cryphonectria parasitica (strain ATCC 38755 / EP155)</name>
    <dbReference type="NCBI Taxonomy" id="660469"/>
    <lineage>
        <taxon>Eukaryota</taxon>
        <taxon>Fungi</taxon>
        <taxon>Dikarya</taxon>
        <taxon>Ascomycota</taxon>
        <taxon>Pezizomycotina</taxon>
        <taxon>Sordariomycetes</taxon>
        <taxon>Sordariomycetidae</taxon>
        <taxon>Diaporthales</taxon>
        <taxon>Cryphonectriaceae</taxon>
        <taxon>Cryphonectria-Endothia species complex</taxon>
        <taxon>Cryphonectria</taxon>
    </lineage>
</organism>
<feature type="region of interest" description="Disordered" evidence="1">
    <location>
        <begin position="1"/>
        <end position="133"/>
    </location>
</feature>
<feature type="compositionally biased region" description="Polar residues" evidence="1">
    <location>
        <begin position="89"/>
        <end position="125"/>
    </location>
</feature>
<feature type="compositionally biased region" description="Low complexity" evidence="1">
    <location>
        <begin position="209"/>
        <end position="226"/>
    </location>
</feature>
<feature type="region of interest" description="Disordered" evidence="1">
    <location>
        <begin position="169"/>
        <end position="239"/>
    </location>
</feature>
<dbReference type="GeneID" id="63837080"/>
<dbReference type="Proteomes" id="UP000803844">
    <property type="component" value="Unassembled WGS sequence"/>
</dbReference>
<reference evidence="2" key="1">
    <citation type="journal article" date="2020" name="Phytopathology">
        <title>Genome sequence of the chestnut blight fungus Cryphonectria parasitica EP155: A fundamental resource for an archetypical invasive plant pathogen.</title>
        <authorList>
            <person name="Crouch J.A."/>
            <person name="Dawe A."/>
            <person name="Aerts A."/>
            <person name="Barry K."/>
            <person name="Churchill A.C.L."/>
            <person name="Grimwood J."/>
            <person name="Hillman B."/>
            <person name="Milgroom M.G."/>
            <person name="Pangilinan J."/>
            <person name="Smith M."/>
            <person name="Salamov A."/>
            <person name="Schmutz J."/>
            <person name="Yadav J."/>
            <person name="Grigoriev I.V."/>
            <person name="Nuss D."/>
        </authorList>
    </citation>
    <scope>NUCLEOTIDE SEQUENCE</scope>
    <source>
        <strain evidence="2">EP155</strain>
    </source>
</reference>
<evidence type="ECO:0000313" key="2">
    <source>
        <dbReference type="EMBL" id="KAF3769671.1"/>
    </source>
</evidence>
<dbReference type="AlphaFoldDB" id="A0A9P5CTQ1"/>
<keyword evidence="3" id="KW-1185">Reference proteome</keyword>
<evidence type="ECO:0000256" key="1">
    <source>
        <dbReference type="SAM" id="MobiDB-lite"/>
    </source>
</evidence>
<feature type="region of interest" description="Disordered" evidence="1">
    <location>
        <begin position="379"/>
        <end position="408"/>
    </location>
</feature>
<feature type="compositionally biased region" description="Polar residues" evidence="1">
    <location>
        <begin position="45"/>
        <end position="54"/>
    </location>
</feature>
<accession>A0A9P5CTQ1</accession>
<gene>
    <name evidence="2" type="ORF">M406DRAFT_325164</name>
</gene>
<comment type="caution">
    <text evidence="2">The sequence shown here is derived from an EMBL/GenBank/DDBJ whole genome shotgun (WGS) entry which is preliminary data.</text>
</comment>
<dbReference type="EMBL" id="MU032344">
    <property type="protein sequence ID" value="KAF3769671.1"/>
    <property type="molecule type" value="Genomic_DNA"/>
</dbReference>
<feature type="region of interest" description="Disordered" evidence="1">
    <location>
        <begin position="291"/>
        <end position="310"/>
    </location>
</feature>
<feature type="compositionally biased region" description="Acidic residues" evidence="1">
    <location>
        <begin position="395"/>
        <end position="408"/>
    </location>
</feature>
<sequence length="408" mass="44725">MSMFKRANATYEAKNSGGGSSRSSSNSTHIHKAAPPHVSLAKQLFPSSSPSQIQHVDIRDQLQKRPGPSFGRSRPSQSSEPVQPPLRPRSSNSSQPDQQHLQSINHSAGSKQFASLYRNNENSFKQEPDLVDLTADEDVKVSKTKKSVANVEFFDDDFSSDEDLDLDYQCPSTLPAPLPRVASSRTGTDVPADNASTVSWSQSSPSHYQAAQSISQSTASQASSKRSAPENGLRAAQPIAKKRFLPKEYQEYGKAREGLVPASVSPAIQPTSKKGPLAFDMTPEDVRAQQKRLKDKTKKAIPNTTETPPELPAEEIQQQPVTSHTVKQSAIALSNEQEVVKELVSFAHMLNEMRLGRISDDTVRAFKALARPLQLKDGLEVTELPQAKKKPSYMDDLDDDEEAMASYA</sequence>
<protein>
    <submittedName>
        <fullName evidence="2">Uncharacterized protein</fullName>
    </submittedName>
</protein>
<name>A0A9P5CTQ1_CRYP1</name>
<dbReference type="OrthoDB" id="432234at2759"/>
<evidence type="ECO:0000313" key="3">
    <source>
        <dbReference type="Proteomes" id="UP000803844"/>
    </source>
</evidence>